<accession>A0ABR7QQC9</accession>
<feature type="chain" id="PRO_5047485008" evidence="1">
    <location>
        <begin position="22"/>
        <end position="324"/>
    </location>
</feature>
<dbReference type="Pfam" id="PF13595">
    <property type="entry name" value="DUF4138"/>
    <property type="match status" value="1"/>
</dbReference>
<organism evidence="2 3">
    <name type="scientific">Arenibacter arenosicollis</name>
    <dbReference type="NCBI Taxonomy" id="2762274"/>
    <lineage>
        <taxon>Bacteria</taxon>
        <taxon>Pseudomonadati</taxon>
        <taxon>Bacteroidota</taxon>
        <taxon>Flavobacteriia</taxon>
        <taxon>Flavobacteriales</taxon>
        <taxon>Flavobacteriaceae</taxon>
        <taxon>Arenibacter</taxon>
    </lineage>
</organism>
<feature type="signal peptide" evidence="1">
    <location>
        <begin position="1"/>
        <end position="21"/>
    </location>
</feature>
<dbReference type="RefSeq" id="WP_187586171.1">
    <property type="nucleotide sequence ID" value="NZ_JACLHY010000017.1"/>
</dbReference>
<evidence type="ECO:0000256" key="1">
    <source>
        <dbReference type="SAM" id="SignalP"/>
    </source>
</evidence>
<reference evidence="2 3" key="1">
    <citation type="submission" date="2020-08" db="EMBL/GenBank/DDBJ databases">
        <title>Arenibacter gaetbuli sp. nov., isolated from a sand dune.</title>
        <authorList>
            <person name="Park S."/>
            <person name="Yoon J.-H."/>
        </authorList>
    </citation>
    <scope>NUCLEOTIDE SEQUENCE [LARGE SCALE GENOMIC DNA]</scope>
    <source>
        <strain evidence="2 3">BSSL-BM3</strain>
    </source>
</reference>
<sequence>MMKALLLISVLLSGYALCAQASSDTLQISKDFKTILIFPENISESSIGNDFGFIVDLPKPEDGKFSGRIIKLYYDELAIEKENVTNYLVITDTGNVYDFVLELVAVPEKTTWYITQEMAVANIEGKPIEKRNENQQQIVTPEKPNNEIEKMDAISHIKNSDKIVAGNSKNSVTKELYLSDPLEYYRLRCYYMQFDKAKISRYFSRLDNVFLWLKGVYYNEDELYFHYRIENKEGLDMDINFIKHQIATNYKNSSSNQKMELKPVFVYKQPKTIAGKSENHFVVVFKKFALDEKKEVLVELDEESGNRNLSLRIGHEIINNPIDF</sequence>
<proteinExistence type="predicted"/>
<dbReference type="EMBL" id="JACLHY010000017">
    <property type="protein sequence ID" value="MBC8769393.1"/>
    <property type="molecule type" value="Genomic_DNA"/>
</dbReference>
<comment type="caution">
    <text evidence="2">The sequence shown here is derived from an EMBL/GenBank/DDBJ whole genome shotgun (WGS) entry which is preliminary data.</text>
</comment>
<dbReference type="Proteomes" id="UP000618952">
    <property type="component" value="Unassembled WGS sequence"/>
</dbReference>
<name>A0ABR7QQC9_9FLAO</name>
<keyword evidence="1" id="KW-0732">Signal</keyword>
<keyword evidence="3" id="KW-1185">Reference proteome</keyword>
<evidence type="ECO:0000313" key="3">
    <source>
        <dbReference type="Proteomes" id="UP000618952"/>
    </source>
</evidence>
<gene>
    <name evidence="2" type="ORF">H4O18_15455</name>
</gene>
<protein>
    <submittedName>
        <fullName evidence="2">DUF4138 domain-containing protein</fullName>
    </submittedName>
</protein>
<dbReference type="InterPro" id="IPR022298">
    <property type="entry name" value="Conjug_transposon_TraN"/>
</dbReference>
<evidence type="ECO:0000313" key="2">
    <source>
        <dbReference type="EMBL" id="MBC8769393.1"/>
    </source>
</evidence>